<evidence type="ECO:0000259" key="5">
    <source>
        <dbReference type="PROSITE" id="PS50109"/>
    </source>
</evidence>
<dbReference type="Pfam" id="PF02518">
    <property type="entry name" value="HATPase_c"/>
    <property type="match status" value="1"/>
</dbReference>
<dbReference type="EMBL" id="CP023344">
    <property type="protein sequence ID" value="ATC64143.1"/>
    <property type="molecule type" value="Genomic_DNA"/>
</dbReference>
<feature type="domain" description="PAS" evidence="6">
    <location>
        <begin position="219"/>
        <end position="289"/>
    </location>
</feature>
<gene>
    <name evidence="8" type="ORF">CMV30_09345</name>
</gene>
<dbReference type="CDD" id="cd00082">
    <property type="entry name" value="HisKA"/>
    <property type="match status" value="1"/>
</dbReference>
<dbReference type="InterPro" id="IPR003661">
    <property type="entry name" value="HisK_dim/P_dom"/>
</dbReference>
<keyword evidence="3" id="KW-0597">Phosphoprotein</keyword>
<feature type="domain" description="PAC" evidence="7">
    <location>
        <begin position="290"/>
        <end position="344"/>
    </location>
</feature>
<dbReference type="InterPro" id="IPR036890">
    <property type="entry name" value="HATPase_C_sf"/>
</dbReference>
<evidence type="ECO:0000256" key="4">
    <source>
        <dbReference type="SAM" id="Phobius"/>
    </source>
</evidence>
<dbReference type="Proteomes" id="UP000217265">
    <property type="component" value="Chromosome"/>
</dbReference>
<dbReference type="Gene3D" id="1.10.287.130">
    <property type="match status" value="1"/>
</dbReference>
<dbReference type="InterPro" id="IPR000700">
    <property type="entry name" value="PAS-assoc_C"/>
</dbReference>
<dbReference type="SUPFAM" id="SSF55785">
    <property type="entry name" value="PYP-like sensor domain (PAS domain)"/>
    <property type="match status" value="1"/>
</dbReference>
<organism evidence="8 9">
    <name type="scientific">Nibricoccus aquaticus</name>
    <dbReference type="NCBI Taxonomy" id="2576891"/>
    <lineage>
        <taxon>Bacteria</taxon>
        <taxon>Pseudomonadati</taxon>
        <taxon>Verrucomicrobiota</taxon>
        <taxon>Opitutia</taxon>
        <taxon>Opitutales</taxon>
        <taxon>Opitutaceae</taxon>
        <taxon>Nibricoccus</taxon>
    </lineage>
</organism>
<dbReference type="PROSITE" id="PS50112">
    <property type="entry name" value="PAS"/>
    <property type="match status" value="1"/>
</dbReference>
<keyword evidence="4" id="KW-1133">Transmembrane helix</keyword>
<dbReference type="PROSITE" id="PS50113">
    <property type="entry name" value="PAC"/>
    <property type="match status" value="1"/>
</dbReference>
<dbReference type="CDD" id="cd00130">
    <property type="entry name" value="PAS"/>
    <property type="match status" value="1"/>
</dbReference>
<evidence type="ECO:0000256" key="2">
    <source>
        <dbReference type="ARBA" id="ARBA00012438"/>
    </source>
</evidence>
<dbReference type="NCBIfam" id="TIGR00229">
    <property type="entry name" value="sensory_box"/>
    <property type="match status" value="1"/>
</dbReference>
<evidence type="ECO:0000259" key="7">
    <source>
        <dbReference type="PROSITE" id="PS50113"/>
    </source>
</evidence>
<evidence type="ECO:0000259" key="6">
    <source>
        <dbReference type="PROSITE" id="PS50112"/>
    </source>
</evidence>
<dbReference type="SMART" id="SM00388">
    <property type="entry name" value="HisKA"/>
    <property type="match status" value="1"/>
</dbReference>
<evidence type="ECO:0000256" key="3">
    <source>
        <dbReference type="ARBA" id="ARBA00022553"/>
    </source>
</evidence>
<evidence type="ECO:0000313" key="9">
    <source>
        <dbReference type="Proteomes" id="UP000217265"/>
    </source>
</evidence>
<keyword evidence="4" id="KW-0812">Transmembrane</keyword>
<comment type="catalytic activity">
    <reaction evidence="1">
        <text>ATP + protein L-histidine = ADP + protein N-phospho-L-histidine.</text>
        <dbReference type="EC" id="2.7.13.3"/>
    </reaction>
</comment>
<dbReference type="SMART" id="SM00387">
    <property type="entry name" value="HATPase_c"/>
    <property type="match status" value="1"/>
</dbReference>
<reference evidence="8 9" key="1">
    <citation type="submission" date="2017-09" db="EMBL/GenBank/DDBJ databases">
        <title>Complete genome sequence of Verrucomicrobial strain HZ-65, isolated from freshwater.</title>
        <authorList>
            <person name="Choi A."/>
        </authorList>
    </citation>
    <scope>NUCLEOTIDE SEQUENCE [LARGE SCALE GENOMIC DNA]</scope>
    <source>
        <strain evidence="8 9">HZ-65</strain>
    </source>
</reference>
<keyword evidence="4" id="KW-0472">Membrane</keyword>
<dbReference type="CDD" id="cd16922">
    <property type="entry name" value="HATPase_EvgS-ArcB-TorS-like"/>
    <property type="match status" value="1"/>
</dbReference>
<dbReference type="Gene3D" id="3.30.450.20">
    <property type="entry name" value="PAS domain"/>
    <property type="match status" value="1"/>
</dbReference>
<dbReference type="InterPro" id="IPR036097">
    <property type="entry name" value="HisK_dim/P_sf"/>
</dbReference>
<dbReference type="FunFam" id="3.30.565.10:FF:000010">
    <property type="entry name" value="Sensor histidine kinase RcsC"/>
    <property type="match status" value="1"/>
</dbReference>
<dbReference type="SUPFAM" id="SSF47384">
    <property type="entry name" value="Homodimeric domain of signal transducing histidine kinase"/>
    <property type="match status" value="1"/>
</dbReference>
<sequence length="732" mass="79946">MFRDHKIVWIALGIVLAGALTGWWSRDSLRDRRLGELAADARRCALVFQADQVRALAGERADELTAEYAFVKQRLIALRAVHPSVRFVSLFRYLPERGKVIYLADSEPRGGAAESRPGDVFPEAFQMPGLRTILRTGETATEGPIKDSFGEWVTGYAVIGEGQGPDSMKEFVALDVAADDWQGGLFEAGMRGALYVWLLLGLPLGVYLFTRRFAAQTAMIDKLSGAVEESDSAVMVADPHGRIEYVNGGLCQQTGYSRHEVVGRLWRELLSEETPESLIAEIGARLESRRSWMGGLAGRRKSGELYPARGTVSPVHGKGGRIEGFIAVLNDATELHRQEEALRREKERAEAGDKAKGVFLATMSHEVRTPLNGMVGFTNLLLDTPLSPEQREYVQTIRTSSEALVQLTGDIMDYTRIESGGLQLDATPCDVRAAIENVLDILAGRAAEGRLELLHEVDLDVPALVMIDAGRLRQVLVNLVGNALKFTSVGEVAVTARLLTGKALSMAPFDAEALGAQGQLVAELEDGGLTLEFAVRDTGIGIAPENRSKLFQAFSQLDSSSARRYGGAGLGLVISRNLVRMMGGEIRLESTPGRGSTFYFTVRCRVSPERLPLAPSLAGMKVAVVTRQDSLRRELSRELSVSGAAVMPLDGAALTSGLWELAVVDCDADFLRKEKERLQSEKWRGARMIGLVHVGMGAEARQALRPHFRMLLNKPLHHRTLVELLAKLAGEK</sequence>
<dbReference type="SMART" id="SM00091">
    <property type="entry name" value="PAS"/>
    <property type="match status" value="1"/>
</dbReference>
<name>A0A290Q6U2_9BACT</name>
<dbReference type="SUPFAM" id="SSF55874">
    <property type="entry name" value="ATPase domain of HSP90 chaperone/DNA topoisomerase II/histidine kinase"/>
    <property type="match status" value="1"/>
</dbReference>
<accession>A0A290Q6U2</accession>
<dbReference type="InterPro" id="IPR035965">
    <property type="entry name" value="PAS-like_dom_sf"/>
</dbReference>
<dbReference type="SMART" id="SM00086">
    <property type="entry name" value="PAC"/>
    <property type="match status" value="1"/>
</dbReference>
<dbReference type="Pfam" id="PF13426">
    <property type="entry name" value="PAS_9"/>
    <property type="match status" value="1"/>
</dbReference>
<dbReference type="InterPro" id="IPR005467">
    <property type="entry name" value="His_kinase_dom"/>
</dbReference>
<dbReference type="AlphaFoldDB" id="A0A290Q6U2"/>
<dbReference type="KEGG" id="vbh:CMV30_09345"/>
<dbReference type="PROSITE" id="PS50109">
    <property type="entry name" value="HIS_KIN"/>
    <property type="match status" value="1"/>
</dbReference>
<feature type="domain" description="Histidine kinase" evidence="5">
    <location>
        <begin position="362"/>
        <end position="606"/>
    </location>
</feature>
<keyword evidence="9" id="KW-1185">Reference proteome</keyword>
<dbReference type="PANTHER" id="PTHR45339:SF3">
    <property type="entry name" value="HISTIDINE KINASE"/>
    <property type="match status" value="1"/>
</dbReference>
<dbReference type="GO" id="GO:0000155">
    <property type="term" value="F:phosphorelay sensor kinase activity"/>
    <property type="evidence" value="ECO:0007669"/>
    <property type="project" value="InterPro"/>
</dbReference>
<evidence type="ECO:0000313" key="8">
    <source>
        <dbReference type="EMBL" id="ATC64143.1"/>
    </source>
</evidence>
<dbReference type="InterPro" id="IPR000014">
    <property type="entry name" value="PAS"/>
</dbReference>
<dbReference type="Gene3D" id="3.30.565.10">
    <property type="entry name" value="Histidine kinase-like ATPase, C-terminal domain"/>
    <property type="match status" value="1"/>
</dbReference>
<dbReference type="PANTHER" id="PTHR45339">
    <property type="entry name" value="HYBRID SIGNAL TRANSDUCTION HISTIDINE KINASE J"/>
    <property type="match status" value="1"/>
</dbReference>
<dbReference type="RefSeq" id="WP_096055775.1">
    <property type="nucleotide sequence ID" value="NZ_CP023344.1"/>
</dbReference>
<dbReference type="PRINTS" id="PR00344">
    <property type="entry name" value="BCTRLSENSOR"/>
</dbReference>
<dbReference type="OrthoDB" id="184708at2"/>
<proteinExistence type="predicted"/>
<evidence type="ECO:0000256" key="1">
    <source>
        <dbReference type="ARBA" id="ARBA00000085"/>
    </source>
</evidence>
<dbReference type="EC" id="2.7.13.3" evidence="2"/>
<dbReference type="InterPro" id="IPR001610">
    <property type="entry name" value="PAC"/>
</dbReference>
<dbReference type="InterPro" id="IPR003594">
    <property type="entry name" value="HATPase_dom"/>
</dbReference>
<protein>
    <recommendedName>
        <fullName evidence="2">histidine kinase</fullName>
        <ecNumber evidence="2">2.7.13.3</ecNumber>
    </recommendedName>
</protein>
<feature type="transmembrane region" description="Helical" evidence="4">
    <location>
        <begin position="6"/>
        <end position="24"/>
    </location>
</feature>
<dbReference type="Pfam" id="PF00512">
    <property type="entry name" value="HisKA"/>
    <property type="match status" value="1"/>
</dbReference>
<dbReference type="InterPro" id="IPR004358">
    <property type="entry name" value="Sig_transdc_His_kin-like_C"/>
</dbReference>